<evidence type="ECO:0000256" key="1">
    <source>
        <dbReference type="SAM" id="SignalP"/>
    </source>
</evidence>
<comment type="caution">
    <text evidence="2">The sequence shown here is derived from an EMBL/GenBank/DDBJ whole genome shotgun (WGS) entry which is preliminary data.</text>
</comment>
<sequence length="174" mass="19295">MARRRLSPRSRAAALVVAALAASCGYTTSPALLPTHLKTIAIPVFENQTTEYTLEQDVTNAVIARFVTDNHLRVVDERSANAVLRGKVVLYRNTVFGFSTGTSAEEYRVTVGVAVTLKDQVKNRELWSDENLVKTANYFVVDVPGQRARTEIDGRKEAIEKIADEIISRTVEGW</sequence>
<name>A0A538TXN2_UNCEI</name>
<keyword evidence="1" id="KW-0732">Signal</keyword>
<proteinExistence type="predicted"/>
<evidence type="ECO:0008006" key="4">
    <source>
        <dbReference type="Google" id="ProtNLM"/>
    </source>
</evidence>
<reference evidence="2 3" key="1">
    <citation type="journal article" date="2019" name="Nat. Microbiol.">
        <title>Mediterranean grassland soil C-N compound turnover is dependent on rainfall and depth, and is mediated by genomically divergent microorganisms.</title>
        <authorList>
            <person name="Diamond S."/>
            <person name="Andeer P.F."/>
            <person name="Li Z."/>
            <person name="Crits-Christoph A."/>
            <person name="Burstein D."/>
            <person name="Anantharaman K."/>
            <person name="Lane K.R."/>
            <person name="Thomas B.C."/>
            <person name="Pan C."/>
            <person name="Northen T.R."/>
            <person name="Banfield J.F."/>
        </authorList>
    </citation>
    <scope>NUCLEOTIDE SEQUENCE [LARGE SCALE GENOMIC DNA]</scope>
    <source>
        <strain evidence="2">WS_8</strain>
    </source>
</reference>
<dbReference type="GO" id="GO:0019867">
    <property type="term" value="C:outer membrane"/>
    <property type="evidence" value="ECO:0007669"/>
    <property type="project" value="InterPro"/>
</dbReference>
<gene>
    <name evidence="2" type="ORF">E6K78_01225</name>
</gene>
<evidence type="ECO:0000313" key="2">
    <source>
        <dbReference type="EMBL" id="TMQ68395.1"/>
    </source>
</evidence>
<dbReference type="Pfam" id="PF04390">
    <property type="entry name" value="LptE"/>
    <property type="match status" value="1"/>
</dbReference>
<organism evidence="2 3">
    <name type="scientific">Eiseniibacteriota bacterium</name>
    <dbReference type="NCBI Taxonomy" id="2212470"/>
    <lineage>
        <taxon>Bacteria</taxon>
        <taxon>Candidatus Eiseniibacteriota</taxon>
    </lineage>
</organism>
<accession>A0A538TXN2</accession>
<dbReference type="Proteomes" id="UP000316609">
    <property type="component" value="Unassembled WGS sequence"/>
</dbReference>
<dbReference type="GO" id="GO:0043165">
    <property type="term" value="P:Gram-negative-bacterium-type cell outer membrane assembly"/>
    <property type="evidence" value="ECO:0007669"/>
    <property type="project" value="InterPro"/>
</dbReference>
<protein>
    <recommendedName>
        <fullName evidence="4">LptE family protein</fullName>
    </recommendedName>
</protein>
<feature type="chain" id="PRO_5021927574" description="LptE family protein" evidence="1">
    <location>
        <begin position="22"/>
        <end position="174"/>
    </location>
</feature>
<feature type="signal peptide" evidence="1">
    <location>
        <begin position="1"/>
        <end position="21"/>
    </location>
</feature>
<dbReference type="AlphaFoldDB" id="A0A538TXN2"/>
<dbReference type="InterPro" id="IPR007485">
    <property type="entry name" value="LPS_assembly_LptE"/>
</dbReference>
<evidence type="ECO:0000313" key="3">
    <source>
        <dbReference type="Proteomes" id="UP000316609"/>
    </source>
</evidence>
<dbReference type="EMBL" id="VBOY01000010">
    <property type="protein sequence ID" value="TMQ68395.1"/>
    <property type="molecule type" value="Genomic_DNA"/>
</dbReference>
<dbReference type="PROSITE" id="PS51257">
    <property type="entry name" value="PROKAR_LIPOPROTEIN"/>
    <property type="match status" value="1"/>
</dbReference>